<evidence type="ECO:0000256" key="3">
    <source>
        <dbReference type="ARBA" id="ARBA00023125"/>
    </source>
</evidence>
<evidence type="ECO:0000259" key="9">
    <source>
        <dbReference type="Pfam" id="PF24101"/>
    </source>
</evidence>
<dbReference type="Proteomes" id="UP000265140">
    <property type="component" value="Chromosome 9"/>
</dbReference>
<dbReference type="InterPro" id="IPR007309">
    <property type="entry name" value="TFIIIC_Bblock-bd"/>
</dbReference>
<protein>
    <recommendedName>
        <fullName evidence="12">B-block binding subunit of TFIIIC domain-containing protein</fullName>
    </recommendedName>
</protein>
<dbReference type="GO" id="GO:0006384">
    <property type="term" value="P:transcription initiation at RNA polymerase III promoter"/>
    <property type="evidence" value="ECO:0007669"/>
    <property type="project" value="InterPro"/>
</dbReference>
<comment type="subcellular location">
    <subcellularLocation>
        <location evidence="1">Nucleus</location>
    </subcellularLocation>
</comment>
<sequence length="1986" mass="225671">MDPLEMVLDEVALEGLDGITIPSVWIRLENRNPTFPLKLDSYTKDFIWRSLASHPEVNFFELPQERDDVVLFDRFSFIDPHTGIQEVDGFDSADCYPVQIVLENKDGIQGSCLFFKERKDVTRAVRKHNLTPCLTLEEAFQRWGRTLVLVASQRVRFRVLIGDGGDPDVKLSDHSYCMLERVGRARWQGELQRDLHSCSFKTDARKMHYMRKSLKQNSLVSMQSHILRLPSGAQQHSILLLLKRFHVDRRSKYDILMESTSNVLLEYPDRIASMSTLRGRLNVSERTFKRVYQYMQAAKMVQVLSKPVEELNPAAGACTTMRGTKLLARCLKLIKPYVRKTEAEAEADDDDDNDEDAGATSRNCLPSEGRFMEKDLLSQAYDIILSSGTKGISQTALRLRMGIGKLESRMMVRVLERTNMIKGLMEDEGRQRTAKYISHLLVGQSDLLHHLVKEQERSQLLRTEGLPTTPAQTPQKTPATPQAPAREKKADTPRTPAALKTPATEKLPNPEKEMVEEKGDEAMDDCQVEKGKICLDRRPETYRQLKRKNLIVEAVRNLKIIEGIYTSRLIHDEEKMEGVNTKCCKKSILRLVRSLSKEGLLKLFRTTVIQDKISKKVEFVVHPSISPCDGVVRSAIEQVRFRISSSYPAHGKVSLRSLGFQPKMPRLRLTHTFLWYLIYGHPLRQSPALPDLRPSTSVDLVADNPDVQSTYPNSSITVDPTGIYVDELSWRRYVPPAPVHKDFGPGWALTSDILLSLPLSIFVQIIQISFKVDGLDKYLSDPVKQHYLIRFLPSRMKRQLLHKRKYIFSFHERMQGLIYMGLMQFAPVEKFQEKDQVYIHLNRNCVIVDTTTCDPHYNLAIETRPFERRPYTLNTLTDVDNYWFDLLCVCLTTPLGVIRKACPRQNGEEPVKRVVDTDRCRFRHLEHLLKGSREIRDEGVTPGDGKGAGGLDSNFFGHLRRNWIWTSHLMKCMKNNQLNENGNTVRLRSLLNKDLVMGIGEADLMLVEEQVQVTFEPSSRNQQVKGGRKQKRKKTIKPKEVKVPHKKKKVEEVKKRSLAHDEADNKALLMMTRQRVMWTVREDSVLMLCRVASHFLNRKMRRPFVPWCVVRDMLHAEFEESLDKTSLSVGRRSRYILKNPQTRLNFKYVKFECSTVFCEFVSLLRQKFRSASGSCDVTIPDTKQELFSRIEDVHALVLNNLIQSTLAMSNTQMKCYRSFQTFHTYNKYRQDVLYQVFVECRKKGLINRRRGSQLSGPKKNRALPVLPMSYQLSQSYYRCFSWRLPSELCNEVFDFMKALRENGAGDRHPLTSFLHEGEDGDGSPGGSTVACLSLMTLGLLSVHVTIPQHIVVIDSTMLDNNEVVKRYRRTHDDDDEEAEESDSRKRMKSGQASHTSYLMMRGFSVPGIVRLRNLNTSDSIVVESCSMRLQLRHTPAHTLFTPQVSPLDFSKQGPSLLPPLVARSFRARTPSSMGRWEEHLVTQRGYSPADLEAVTELTATLKRHGSFGMDRRELVTTHALLEEAQDGRTRGLQQYIQDLLEEELVLEVGGSAVRLVLMGLAEPWLLTSTEGQEDMLFRGASTLRDRWNNNPLFRKRTMQALGEKEPPRKRVRREKQTEVGWGEKTTGHGKEERGEKTSEEGGEERGEKTSEEGGEERGEKTSEEGGEERGEKTSEEGGEETGGKTSEERGEETGGKTNEEGGEETGGKTSEEGGEETGGKISEEGGEETGGKISEEGGEETGGKTREETGGKTSEEGGEETGGKTSEEGDQVKNMRPEEKSGIMKQRGMETRQEMEKQRNEPSSSDDQMDPTDPTSVTEQNPEGSTEKPWSWTQEEEEEDGKASGECDLSFVSRPWRIVDGSLNVPVCKGMLEAVMFQIMSCPGLTERILLEQYRGVLQPVVVMELVQALVELGCVKKKYVTRCPKASLFSSPAASPIVWEKTGELGLKTGEAAVAFYEPTIECCLRLGQVFPHVSNWKPWLQFTT</sequence>
<dbReference type="GO" id="GO:0042791">
    <property type="term" value="P:5S class rRNA transcription by RNA polymerase III"/>
    <property type="evidence" value="ECO:0007669"/>
    <property type="project" value="TreeGrafter"/>
</dbReference>
<feature type="region of interest" description="Disordered" evidence="6">
    <location>
        <begin position="1597"/>
        <end position="1846"/>
    </location>
</feature>
<dbReference type="InterPro" id="IPR044210">
    <property type="entry name" value="Tfc3-like"/>
</dbReference>
<keyword evidence="4" id="KW-0804">Transcription</keyword>
<dbReference type="Pfam" id="PF23704">
    <property type="entry name" value="WHD_GTF3C1_N"/>
    <property type="match status" value="1"/>
</dbReference>
<dbReference type="GO" id="GO:0000127">
    <property type="term" value="C:transcription factor TFIIIC complex"/>
    <property type="evidence" value="ECO:0007669"/>
    <property type="project" value="InterPro"/>
</dbReference>
<feature type="compositionally biased region" description="Basic residues" evidence="6">
    <location>
        <begin position="1026"/>
        <end position="1036"/>
    </location>
</feature>
<feature type="region of interest" description="Disordered" evidence="6">
    <location>
        <begin position="1017"/>
        <end position="1039"/>
    </location>
</feature>
<gene>
    <name evidence="10" type="primary">GTF3C1</name>
</gene>
<feature type="domain" description="GTF3C1 extended winged-helix" evidence="9">
    <location>
        <begin position="540"/>
        <end position="646"/>
    </location>
</feature>
<evidence type="ECO:0000256" key="5">
    <source>
        <dbReference type="ARBA" id="ARBA00023242"/>
    </source>
</evidence>
<dbReference type="InterPro" id="IPR056467">
    <property type="entry name" value="eWH_GTF3C1"/>
</dbReference>
<dbReference type="Pfam" id="PF24101">
    <property type="entry name" value="WHD_GTF3C1"/>
    <property type="match status" value="1"/>
</dbReference>
<feature type="region of interest" description="Disordered" evidence="6">
    <location>
        <begin position="342"/>
        <end position="365"/>
    </location>
</feature>
<dbReference type="GO" id="GO:0003677">
    <property type="term" value="F:DNA binding"/>
    <property type="evidence" value="ECO:0007669"/>
    <property type="project" value="UniProtKB-KW"/>
</dbReference>
<dbReference type="Ensembl" id="ENSELUT00000106644.1">
    <property type="protein sequence ID" value="ENSELUP00000084882.1"/>
    <property type="gene ID" value="ENSELUG00000013566.3"/>
</dbReference>
<feature type="domain" description="B-block binding subunit of TFIIIC" evidence="7">
    <location>
        <begin position="173"/>
        <end position="247"/>
    </location>
</feature>
<organism evidence="10 11">
    <name type="scientific">Esox lucius</name>
    <name type="common">Northern pike</name>
    <dbReference type="NCBI Taxonomy" id="8010"/>
    <lineage>
        <taxon>Eukaryota</taxon>
        <taxon>Metazoa</taxon>
        <taxon>Chordata</taxon>
        <taxon>Craniata</taxon>
        <taxon>Vertebrata</taxon>
        <taxon>Euteleostomi</taxon>
        <taxon>Actinopterygii</taxon>
        <taxon>Neopterygii</taxon>
        <taxon>Teleostei</taxon>
        <taxon>Protacanthopterygii</taxon>
        <taxon>Esociformes</taxon>
        <taxon>Esocidae</taxon>
        <taxon>Esox</taxon>
    </lineage>
</organism>
<feature type="compositionally biased region" description="Basic and acidic residues" evidence="6">
    <location>
        <begin position="1625"/>
        <end position="1800"/>
    </location>
</feature>
<dbReference type="PANTHER" id="PTHR15180:SF1">
    <property type="entry name" value="GENERAL TRANSCRIPTION FACTOR 3C POLYPEPTIDE 1"/>
    <property type="match status" value="1"/>
</dbReference>
<evidence type="ECO:0000256" key="6">
    <source>
        <dbReference type="SAM" id="MobiDB-lite"/>
    </source>
</evidence>
<reference evidence="10" key="2">
    <citation type="submission" date="2025-08" db="UniProtKB">
        <authorList>
            <consortium name="Ensembl"/>
        </authorList>
    </citation>
    <scope>IDENTIFICATION</scope>
</reference>
<dbReference type="InterPro" id="IPR035625">
    <property type="entry name" value="Tfc3-like_eWH"/>
</dbReference>
<dbReference type="Pfam" id="PF04182">
    <property type="entry name" value="B-block_TFIIIC"/>
    <property type="match status" value="1"/>
</dbReference>
<accession>A0AAY5KEX8</accession>
<reference evidence="10 11" key="1">
    <citation type="submission" date="2020-02" db="EMBL/GenBank/DDBJ databases">
        <title>Esox lucius (northern pike) genome, fEsoLuc1, primary haplotype.</title>
        <authorList>
            <person name="Myers G."/>
            <person name="Karagic N."/>
            <person name="Meyer A."/>
            <person name="Pippel M."/>
            <person name="Reichard M."/>
            <person name="Winkler S."/>
            <person name="Tracey A."/>
            <person name="Sims Y."/>
            <person name="Howe K."/>
            <person name="Rhie A."/>
            <person name="Formenti G."/>
            <person name="Durbin R."/>
            <person name="Fedrigo O."/>
            <person name="Jarvis E.D."/>
        </authorList>
    </citation>
    <scope>NUCLEOTIDE SEQUENCE [LARGE SCALE GENOMIC DNA]</scope>
</reference>
<evidence type="ECO:0000259" key="7">
    <source>
        <dbReference type="Pfam" id="PF04182"/>
    </source>
</evidence>
<keyword evidence="11" id="KW-1185">Reference proteome</keyword>
<dbReference type="PANTHER" id="PTHR15180">
    <property type="entry name" value="GENERAL TRANSCRIPTION FACTOR 3C POLYPEPTIDE 1"/>
    <property type="match status" value="1"/>
</dbReference>
<feature type="compositionally biased region" description="Acidic residues" evidence="6">
    <location>
        <begin position="344"/>
        <end position="357"/>
    </location>
</feature>
<evidence type="ECO:0000313" key="11">
    <source>
        <dbReference type="Proteomes" id="UP000265140"/>
    </source>
</evidence>
<dbReference type="GeneTree" id="ENSGT00390000008664"/>
<evidence type="ECO:0000256" key="4">
    <source>
        <dbReference type="ARBA" id="ARBA00023163"/>
    </source>
</evidence>
<evidence type="ECO:0000256" key="2">
    <source>
        <dbReference type="ARBA" id="ARBA00022553"/>
    </source>
</evidence>
<evidence type="ECO:0000313" key="10">
    <source>
        <dbReference type="Ensembl" id="ENSELUP00000084882.1"/>
    </source>
</evidence>
<reference evidence="10" key="3">
    <citation type="submission" date="2025-09" db="UniProtKB">
        <authorList>
            <consortium name="Ensembl"/>
        </authorList>
    </citation>
    <scope>IDENTIFICATION</scope>
</reference>
<feature type="region of interest" description="Disordered" evidence="6">
    <location>
        <begin position="1369"/>
        <end position="1393"/>
    </location>
</feature>
<evidence type="ECO:0008006" key="12">
    <source>
        <dbReference type="Google" id="ProtNLM"/>
    </source>
</evidence>
<dbReference type="CDD" id="cd16169">
    <property type="entry name" value="Tau138_eWH"/>
    <property type="match status" value="1"/>
</dbReference>
<feature type="region of interest" description="Disordered" evidence="6">
    <location>
        <begin position="463"/>
        <end position="509"/>
    </location>
</feature>
<keyword evidence="2" id="KW-0597">Phosphoprotein</keyword>
<evidence type="ECO:0000256" key="1">
    <source>
        <dbReference type="ARBA" id="ARBA00004123"/>
    </source>
</evidence>
<dbReference type="InterPro" id="IPR056428">
    <property type="entry name" value="WH_GTF3C1"/>
</dbReference>
<name>A0AAY5KEX8_ESOLU</name>
<keyword evidence="5" id="KW-0539">Nucleus</keyword>
<feature type="compositionally biased region" description="Polar residues" evidence="6">
    <location>
        <begin position="1813"/>
        <end position="1824"/>
    </location>
</feature>
<feature type="domain" description="General transcription factor 3C polypeptide 1 winged-helix" evidence="8">
    <location>
        <begin position="4"/>
        <end position="61"/>
    </location>
</feature>
<proteinExistence type="predicted"/>
<dbReference type="GO" id="GO:0005634">
    <property type="term" value="C:nucleus"/>
    <property type="evidence" value="ECO:0007669"/>
    <property type="project" value="UniProtKB-SubCell"/>
</dbReference>
<evidence type="ECO:0000259" key="8">
    <source>
        <dbReference type="Pfam" id="PF23704"/>
    </source>
</evidence>
<feature type="compositionally biased region" description="Low complexity" evidence="6">
    <location>
        <begin position="467"/>
        <end position="484"/>
    </location>
</feature>
<keyword evidence="3" id="KW-0238">DNA-binding</keyword>